<dbReference type="EMBL" id="CP009112">
    <property type="protein sequence ID" value="ANS32007.1"/>
    <property type="molecule type" value="Genomic_DNA"/>
</dbReference>
<dbReference type="InterPro" id="IPR012349">
    <property type="entry name" value="Split_barrel_FMN-bd"/>
</dbReference>
<dbReference type="Pfam" id="PF12900">
    <property type="entry name" value="Pyridox_ox_2"/>
    <property type="match status" value="1"/>
</dbReference>
<proteinExistence type="predicted"/>
<organism evidence="2 3">
    <name type="scientific">Rhodococcus opacus</name>
    <name type="common">Nocardia opaca</name>
    <dbReference type="NCBI Taxonomy" id="37919"/>
    <lineage>
        <taxon>Bacteria</taxon>
        <taxon>Bacillati</taxon>
        <taxon>Actinomycetota</taxon>
        <taxon>Actinomycetes</taxon>
        <taxon>Mycobacteriales</taxon>
        <taxon>Nocardiaceae</taxon>
        <taxon>Rhodococcus</taxon>
    </lineage>
</organism>
<feature type="compositionally biased region" description="Polar residues" evidence="1">
    <location>
        <begin position="98"/>
        <end position="108"/>
    </location>
</feature>
<dbReference type="SUPFAM" id="SSF50475">
    <property type="entry name" value="FMN-binding split barrel"/>
    <property type="match status" value="1"/>
</dbReference>
<accession>A0A1B1KHC2</accession>
<gene>
    <name evidence="2" type="ORF">R1CP_37005</name>
</gene>
<dbReference type="Gene3D" id="2.30.110.10">
    <property type="entry name" value="Electron Transport, Fmn-binding Protein, Chain A"/>
    <property type="match status" value="1"/>
</dbReference>
<dbReference type="Proteomes" id="UP000186108">
    <property type="component" value="Plasmid pR1CP1"/>
</dbReference>
<feature type="compositionally biased region" description="Polar residues" evidence="1">
    <location>
        <begin position="69"/>
        <end position="85"/>
    </location>
</feature>
<reference evidence="2 3" key="1">
    <citation type="submission" date="2014-07" db="EMBL/GenBank/DDBJ databases">
        <authorList>
            <person name="Zhang J.E."/>
            <person name="Yang H."/>
            <person name="Guo J."/>
            <person name="Deng Z."/>
            <person name="Luo H."/>
            <person name="Luo M."/>
            <person name="Zhao B."/>
        </authorList>
    </citation>
    <scope>NUCLEOTIDE SEQUENCE [LARGE SCALE GENOMIC DNA]</scope>
    <source>
        <strain evidence="2 3">1CP</strain>
        <plasmid evidence="3">Plasmid pr1cp1</plasmid>
    </source>
</reference>
<name>A0A1B1KHC2_RHOOP</name>
<evidence type="ECO:0000313" key="2">
    <source>
        <dbReference type="EMBL" id="ANS32007.1"/>
    </source>
</evidence>
<evidence type="ECO:0000313" key="3">
    <source>
        <dbReference type="Proteomes" id="UP000186108"/>
    </source>
</evidence>
<evidence type="ECO:0000256" key="1">
    <source>
        <dbReference type="SAM" id="MobiDB-lite"/>
    </source>
</evidence>
<dbReference type="InterPro" id="IPR024747">
    <property type="entry name" value="Pyridox_Oxase-rel"/>
</dbReference>
<sequence length="186" mass="19113">MDPDRPHPTAVSSDGPLTTGECLALLRSVPIGRLVYTENALPAVRPVTFAAPDGDIVIPTDRNPWFHTASTVRSSGSKPGPSTHSPAPGGPSLWSADPGSSSVSTPFLDSTIPPAPPGIMFPATATSLSMSGASPVTAPPCSARTVTAGNPGSGTTPAEYFGRGPSQVAQSWQNFIPPFVAARRER</sequence>
<keyword evidence="2" id="KW-0614">Plasmid</keyword>
<feature type="region of interest" description="Disordered" evidence="1">
    <location>
        <begin position="69"/>
        <end position="115"/>
    </location>
</feature>
<geneLocation type="plasmid" evidence="3">
    <name>pr1cp1</name>
</geneLocation>
<protein>
    <submittedName>
        <fullName evidence="2">Uncharacterized protein</fullName>
    </submittedName>
</protein>
<dbReference type="AlphaFoldDB" id="A0A1B1KHC2"/>